<feature type="compositionally biased region" description="Pro residues" evidence="1">
    <location>
        <begin position="190"/>
        <end position="210"/>
    </location>
</feature>
<accession>A0AB39ZZG5</accession>
<feature type="compositionally biased region" description="Polar residues" evidence="1">
    <location>
        <begin position="80"/>
        <end position="92"/>
    </location>
</feature>
<evidence type="ECO:0000313" key="2">
    <source>
        <dbReference type="Proteomes" id="UP001652628"/>
    </source>
</evidence>
<feature type="region of interest" description="Disordered" evidence="1">
    <location>
        <begin position="38"/>
        <end position="57"/>
    </location>
</feature>
<name>A0AB39ZZG5_DROSZ</name>
<dbReference type="GeneID" id="108021732"/>
<sequence length="522" mass="59114">MFCEQPAPEPEKKVCRCKNCVLRHSDILPWPEPLGFMAERDNDKDGHNSRRVSTRTIPSMDSVYTLRDGTEKQQNDHYKNQNNNRNEPTISSYPAPYNRHEGTTPANQGGTTPAYYGTGGNTPIRTLPTQQQQQPAQPTILLIVVNKNDPPPFPPGRGYPGYPGPGAGYQSQGRSPRYQGQGPYQGPGPREFPSPGGGPPRYYYPPPGPGNGPRGRPRPNYEHEHVRYNQRRYSDGLSNSRNGYQDRFQERSQDRYQDDWNGQPRYSYAGQPRILRRQEDRRNCRCAPPTEKSQPESPPSPPDNEDVLRDQLEASNKKKSKQRLVGSGIGNTESGRNGSMGTPNNTTEYYAESESPQEVIVTDAKNKTYKCIQVPICISTGKTNTCRCCKCAPVEDPEKEESLDEEAECVCNQNGKCTCVPGEMFQDENACQCDLTNLERILRELIPNADCMCYLKKKRRRRRKKWTPKVYYDRFANPPFVLNPKPRCLDYGISPFRNPCYNPCCCAPVGKSCYNCDYGCRC</sequence>
<dbReference type="Proteomes" id="UP001652628">
    <property type="component" value="Chromosome 2L"/>
</dbReference>
<feature type="compositionally biased region" description="Polar residues" evidence="1">
    <location>
        <begin position="330"/>
        <end position="348"/>
    </location>
</feature>
<reference evidence="2" key="1">
    <citation type="submission" date="2025-05" db="UniProtKB">
        <authorList>
            <consortium name="RefSeq"/>
        </authorList>
    </citation>
    <scope>NUCLEOTIDE SEQUENCE [LARGE SCALE GENOMIC DNA]</scope>
</reference>
<dbReference type="AlphaFoldDB" id="A0AB39ZZG5"/>
<feature type="compositionally biased region" description="Low complexity" evidence="1">
    <location>
        <begin position="176"/>
        <end position="189"/>
    </location>
</feature>
<feature type="compositionally biased region" description="Basic and acidic residues" evidence="1">
    <location>
        <begin position="38"/>
        <end position="48"/>
    </location>
</feature>
<feature type="compositionally biased region" description="Low complexity" evidence="1">
    <location>
        <begin position="109"/>
        <end position="143"/>
    </location>
</feature>
<protein>
    <submittedName>
        <fullName evidence="3">Uncharacterized protein CG42266</fullName>
    </submittedName>
</protein>
<reference evidence="3" key="2">
    <citation type="submission" date="2025-08" db="UniProtKB">
        <authorList>
            <consortium name="RefSeq"/>
        </authorList>
    </citation>
    <scope>IDENTIFICATION</scope>
</reference>
<proteinExistence type="predicted"/>
<evidence type="ECO:0000256" key="1">
    <source>
        <dbReference type="SAM" id="MobiDB-lite"/>
    </source>
</evidence>
<organism evidence="2 3">
    <name type="scientific">Drosophila suzukii</name>
    <name type="common">Spotted-wing drosophila fruit fly</name>
    <dbReference type="NCBI Taxonomy" id="28584"/>
    <lineage>
        <taxon>Eukaryota</taxon>
        <taxon>Metazoa</taxon>
        <taxon>Ecdysozoa</taxon>
        <taxon>Arthropoda</taxon>
        <taxon>Hexapoda</taxon>
        <taxon>Insecta</taxon>
        <taxon>Pterygota</taxon>
        <taxon>Neoptera</taxon>
        <taxon>Endopterygota</taxon>
        <taxon>Diptera</taxon>
        <taxon>Brachycera</taxon>
        <taxon>Muscomorpha</taxon>
        <taxon>Ephydroidea</taxon>
        <taxon>Drosophilidae</taxon>
        <taxon>Drosophila</taxon>
        <taxon>Sophophora</taxon>
    </lineage>
</organism>
<feature type="compositionally biased region" description="Basic and acidic residues" evidence="1">
    <location>
        <begin position="68"/>
        <end position="79"/>
    </location>
</feature>
<feature type="region of interest" description="Disordered" evidence="1">
    <location>
        <begin position="252"/>
        <end position="354"/>
    </location>
</feature>
<feature type="compositionally biased region" description="Gly residues" evidence="1">
    <location>
        <begin position="158"/>
        <end position="167"/>
    </location>
</feature>
<gene>
    <name evidence="3" type="primary">LOC108021732</name>
</gene>
<dbReference type="RefSeq" id="XP_016946059.3">
    <property type="nucleotide sequence ID" value="XM_017090570.4"/>
</dbReference>
<keyword evidence="2" id="KW-1185">Reference proteome</keyword>
<feature type="region of interest" description="Disordered" evidence="1">
    <location>
        <begin position="68"/>
        <end position="221"/>
    </location>
</feature>
<evidence type="ECO:0000313" key="3">
    <source>
        <dbReference type="RefSeq" id="XP_016946059.3"/>
    </source>
</evidence>
<feature type="compositionally biased region" description="Basic and acidic residues" evidence="1">
    <location>
        <begin position="306"/>
        <end position="316"/>
    </location>
</feature>